<evidence type="ECO:0000256" key="4">
    <source>
        <dbReference type="ARBA" id="ARBA00023239"/>
    </source>
</evidence>
<dbReference type="PANTHER" id="PTHR48097">
    <property type="entry name" value="L-THREONINE ALDOLASE-RELATED"/>
    <property type="match status" value="1"/>
</dbReference>
<dbReference type="PIRSF" id="PIRSF017617">
    <property type="entry name" value="Thr_aldolase"/>
    <property type="match status" value="1"/>
</dbReference>
<name>A0A9W6QKJ3_9PSEU</name>
<evidence type="ECO:0000256" key="3">
    <source>
        <dbReference type="ARBA" id="ARBA00022898"/>
    </source>
</evidence>
<sequence length="349" mass="36500">MIELRSDTFTTPTADMLAAMASATQGDDVYGEDPTVRELEELAAHTLGKDAGCLMPSGTMANLACLMAHAPRGTKVLVGRESDIYIYEAGGASVCGGLVYEPIDNQPDGTLRIADLVEGCPKDPEDPQFALPAVVCVENTQNRCGGRILSAEHLADVRAFADDRGLRLHLDGARLFNAAAGSGRTPAEIAAPADSVQFCLSKGLSAPIGSMVVGDRELVAKARRIRKMLGGGMRQAGFIAAAGIVAIKTADRLVEDHANARRLAIGLADIPGVEIDPEVVETNICMFRVTAPGWTLPAFFAAAREHGLALAELGHGRARAVTHRGVGARDIDDAVDIVAKVLASGKGVA</sequence>
<dbReference type="SUPFAM" id="SSF53383">
    <property type="entry name" value="PLP-dependent transferases"/>
    <property type="match status" value="1"/>
</dbReference>
<comment type="similarity">
    <text evidence="2">Belongs to the threonine aldolase family.</text>
</comment>
<evidence type="ECO:0000256" key="5">
    <source>
        <dbReference type="PIRSR" id="PIRSR017617-1"/>
    </source>
</evidence>
<dbReference type="EMBL" id="BSSD01000001">
    <property type="protein sequence ID" value="GLW90340.1"/>
    <property type="molecule type" value="Genomic_DNA"/>
</dbReference>
<gene>
    <name evidence="7" type="primary">ltaA</name>
    <name evidence="7" type="ORF">Aglo03_11560</name>
</gene>
<dbReference type="GO" id="GO:0008732">
    <property type="term" value="F:L-allo-threonine aldolase activity"/>
    <property type="evidence" value="ECO:0007669"/>
    <property type="project" value="TreeGrafter"/>
</dbReference>
<evidence type="ECO:0000256" key="1">
    <source>
        <dbReference type="ARBA" id="ARBA00001933"/>
    </source>
</evidence>
<dbReference type="Pfam" id="PF01212">
    <property type="entry name" value="Beta_elim_lyase"/>
    <property type="match status" value="1"/>
</dbReference>
<evidence type="ECO:0000259" key="6">
    <source>
        <dbReference type="Pfam" id="PF01212"/>
    </source>
</evidence>
<dbReference type="FunFam" id="3.40.640.10:FF:000030">
    <property type="entry name" value="Low-specificity L-threonine aldolase"/>
    <property type="match status" value="1"/>
</dbReference>
<evidence type="ECO:0000313" key="8">
    <source>
        <dbReference type="Proteomes" id="UP001165042"/>
    </source>
</evidence>
<accession>A0A9W6QKJ3</accession>
<dbReference type="PANTHER" id="PTHR48097:SF9">
    <property type="entry name" value="L-THREONINE ALDOLASE"/>
    <property type="match status" value="1"/>
</dbReference>
<dbReference type="FunFam" id="3.90.1150.10:FF:000041">
    <property type="entry name" value="Low-specificity L-threonine aldolase"/>
    <property type="match status" value="1"/>
</dbReference>
<dbReference type="GO" id="GO:0006567">
    <property type="term" value="P:L-threonine catabolic process"/>
    <property type="evidence" value="ECO:0007669"/>
    <property type="project" value="TreeGrafter"/>
</dbReference>
<dbReference type="Gene3D" id="3.90.1150.10">
    <property type="entry name" value="Aspartate Aminotransferase, domain 1"/>
    <property type="match status" value="1"/>
</dbReference>
<evidence type="ECO:0000256" key="2">
    <source>
        <dbReference type="ARBA" id="ARBA00006966"/>
    </source>
</evidence>
<dbReference type="AlphaFoldDB" id="A0A9W6QKJ3"/>
<feature type="modified residue" description="N6-(pyridoxal phosphate)lysine" evidence="5">
    <location>
        <position position="202"/>
    </location>
</feature>
<dbReference type="NCBIfam" id="NF041359">
    <property type="entry name" value="GntG_guanitoxin"/>
    <property type="match status" value="1"/>
</dbReference>
<feature type="domain" description="Aromatic amino acid beta-eliminating lyase/threonine aldolase" evidence="6">
    <location>
        <begin position="3"/>
        <end position="288"/>
    </location>
</feature>
<dbReference type="InterPro" id="IPR023603">
    <property type="entry name" value="Low_specificity_L-TA-like"/>
</dbReference>
<reference evidence="7" key="1">
    <citation type="submission" date="2023-02" db="EMBL/GenBank/DDBJ databases">
        <title>Actinokineospora globicatena NBRC 15670.</title>
        <authorList>
            <person name="Ichikawa N."/>
            <person name="Sato H."/>
            <person name="Tonouchi N."/>
        </authorList>
    </citation>
    <scope>NUCLEOTIDE SEQUENCE</scope>
    <source>
        <strain evidence="7">NBRC 15670</strain>
    </source>
</reference>
<comment type="caution">
    <text evidence="7">The sequence shown here is derived from an EMBL/GenBank/DDBJ whole genome shotgun (WGS) entry which is preliminary data.</text>
</comment>
<dbReference type="GO" id="GO:0005829">
    <property type="term" value="C:cytosol"/>
    <property type="evidence" value="ECO:0007669"/>
    <property type="project" value="TreeGrafter"/>
</dbReference>
<dbReference type="Proteomes" id="UP001165042">
    <property type="component" value="Unassembled WGS sequence"/>
</dbReference>
<dbReference type="Gene3D" id="3.40.640.10">
    <property type="entry name" value="Type I PLP-dependent aspartate aminotransferase-like (Major domain)"/>
    <property type="match status" value="1"/>
</dbReference>
<evidence type="ECO:0000313" key="7">
    <source>
        <dbReference type="EMBL" id="GLW90340.1"/>
    </source>
</evidence>
<dbReference type="InterPro" id="IPR015422">
    <property type="entry name" value="PyrdxlP-dep_Trfase_small"/>
</dbReference>
<organism evidence="7 8">
    <name type="scientific">Actinokineospora globicatena</name>
    <dbReference type="NCBI Taxonomy" id="103729"/>
    <lineage>
        <taxon>Bacteria</taxon>
        <taxon>Bacillati</taxon>
        <taxon>Actinomycetota</taxon>
        <taxon>Actinomycetes</taxon>
        <taxon>Pseudonocardiales</taxon>
        <taxon>Pseudonocardiaceae</taxon>
        <taxon>Actinokineospora</taxon>
    </lineage>
</organism>
<keyword evidence="4" id="KW-0456">Lyase</keyword>
<comment type="cofactor">
    <cofactor evidence="1">
        <name>pyridoxal 5'-phosphate</name>
        <dbReference type="ChEBI" id="CHEBI:597326"/>
    </cofactor>
</comment>
<dbReference type="InterPro" id="IPR015424">
    <property type="entry name" value="PyrdxlP-dep_Trfase"/>
</dbReference>
<dbReference type="GO" id="GO:0006545">
    <property type="term" value="P:glycine biosynthetic process"/>
    <property type="evidence" value="ECO:0007669"/>
    <property type="project" value="TreeGrafter"/>
</dbReference>
<proteinExistence type="inferred from homology"/>
<keyword evidence="3" id="KW-0663">Pyridoxal phosphate</keyword>
<dbReference type="RefSeq" id="WP_285608252.1">
    <property type="nucleotide sequence ID" value="NZ_BSSD01000001.1"/>
</dbReference>
<dbReference type="InterPro" id="IPR015421">
    <property type="entry name" value="PyrdxlP-dep_Trfase_major"/>
</dbReference>
<protein>
    <submittedName>
        <fullName evidence="7">Threonine aldolase</fullName>
    </submittedName>
</protein>
<dbReference type="InterPro" id="IPR001597">
    <property type="entry name" value="ArAA_b-elim_lyase/Thr_aldolase"/>
</dbReference>
<keyword evidence="8" id="KW-1185">Reference proteome</keyword>